<proteinExistence type="predicted"/>
<protein>
    <submittedName>
        <fullName evidence="1">Uncharacterized protein</fullName>
    </submittedName>
</protein>
<organism evidence="1 2">
    <name type="scientific">Oceanidesulfovibrio indonesiensis</name>
    <dbReference type="NCBI Taxonomy" id="54767"/>
    <lineage>
        <taxon>Bacteria</taxon>
        <taxon>Pseudomonadati</taxon>
        <taxon>Thermodesulfobacteriota</taxon>
        <taxon>Desulfovibrionia</taxon>
        <taxon>Desulfovibrionales</taxon>
        <taxon>Desulfovibrionaceae</taxon>
        <taxon>Oceanidesulfovibrio</taxon>
    </lineage>
</organism>
<dbReference type="OrthoDB" id="5471528at2"/>
<sequence>MSHEEIRVYGYVKGLPSESFIALMNGLGPLFQEESFRHEGRTLNVEFEGAFFLIEDFLEALLPLLSSDAEGKIDYIDHHAWEMTRYTINGQELASKRVDLNTVLEKYHQE</sequence>
<reference evidence="1 2" key="1">
    <citation type="submission" date="2018-06" db="EMBL/GenBank/DDBJ databases">
        <title>Complete genome of Desulfovibrio indonesiensis P37SLT.</title>
        <authorList>
            <person name="Crispim J.S."/>
            <person name="Vidigal P.M.P."/>
            <person name="Silva L.C.F."/>
            <person name="Laguardia C.N."/>
            <person name="Araujo L.C."/>
            <person name="Dias R.S."/>
            <person name="Sousa M.P."/>
            <person name="Paula S.O."/>
            <person name="Silva C."/>
        </authorList>
    </citation>
    <scope>NUCLEOTIDE SEQUENCE [LARGE SCALE GENOMIC DNA]</scope>
    <source>
        <strain evidence="1 2">P37SLT</strain>
    </source>
</reference>
<evidence type="ECO:0000313" key="2">
    <source>
        <dbReference type="Proteomes" id="UP000448292"/>
    </source>
</evidence>
<comment type="caution">
    <text evidence="1">The sequence shown here is derived from an EMBL/GenBank/DDBJ whole genome shotgun (WGS) entry which is preliminary data.</text>
</comment>
<evidence type="ECO:0000313" key="1">
    <source>
        <dbReference type="EMBL" id="TVM16365.1"/>
    </source>
</evidence>
<gene>
    <name evidence="1" type="ORF">DPQ33_12125</name>
</gene>
<dbReference type="Proteomes" id="UP000448292">
    <property type="component" value="Unassembled WGS sequence"/>
</dbReference>
<dbReference type="RefSeq" id="WP_144303489.1">
    <property type="nucleotide sequence ID" value="NZ_QMIE01000011.1"/>
</dbReference>
<accession>A0A7M3MD06</accession>
<keyword evidence="2" id="KW-1185">Reference proteome</keyword>
<dbReference type="AlphaFoldDB" id="A0A7M3MD06"/>
<name>A0A7M3MD06_9BACT</name>
<dbReference type="EMBL" id="QMIE01000011">
    <property type="protein sequence ID" value="TVM16365.1"/>
    <property type="molecule type" value="Genomic_DNA"/>
</dbReference>